<dbReference type="RefSeq" id="XP_030892495.1">
    <property type="nucleotide sequence ID" value="XM_031036635.1"/>
</dbReference>
<dbReference type="AlphaFoldDB" id="A0A7F8RGJ9"/>
<evidence type="ECO:0000256" key="1">
    <source>
        <dbReference type="SAM" id="MobiDB-lite"/>
    </source>
</evidence>
<dbReference type="GeneID" id="115943586"/>
<protein>
    <submittedName>
        <fullName evidence="3">Uncharacterized protein LOC115943586</fullName>
    </submittedName>
</protein>
<evidence type="ECO:0000313" key="3">
    <source>
        <dbReference type="RefSeq" id="XP_030892495.1"/>
    </source>
</evidence>
<sequence length="318" mass="34626">MNHDSTQPTWLKATGPFLSLLSPLQSAGKSGQFSLSEVTAGHPPCPYMALFKPSVPLTEPVPHSLSVSLSFQSTCQMKTHEAWLLTHLFHSKASQSWWPPTGPAPPPLPGSQAPRTWPCKPSQSDTPSQLLMPHRLTPSTPQPLPPFSSHLLPESSPLFGLRGPRLSSCSVCLLASQSTSGTLLATASRGPLTPPSAIFSLPLLPSKTSGTIYTQMAPKFLRQEWSSELKTCKALPTGTSARMSLHHLKLHMSPNELNIIPAHLHPGLTMGRHLPFLTSKLLIKPTLLLGMPSTLLVYLENVYLPMSLPFEKMLEQCH</sequence>
<feature type="region of interest" description="Disordered" evidence="1">
    <location>
        <begin position="96"/>
        <end position="128"/>
    </location>
</feature>
<feature type="compositionally biased region" description="Pro residues" evidence="1">
    <location>
        <begin position="100"/>
        <end position="109"/>
    </location>
</feature>
<reference evidence="3" key="1">
    <citation type="submission" date="2025-08" db="UniProtKB">
        <authorList>
            <consortium name="RefSeq"/>
        </authorList>
    </citation>
    <scope>IDENTIFICATION</scope>
    <source>
        <tissue evidence="3">Liver</tissue>
    </source>
</reference>
<keyword evidence="2" id="KW-1185">Reference proteome</keyword>
<gene>
    <name evidence="3" type="primary">LOC115943586</name>
</gene>
<name>A0A7F8RGJ9_LEPWE</name>
<accession>A0A7F8RGJ9</accession>
<dbReference type="KEGG" id="lww:115943586"/>
<organism evidence="2 3">
    <name type="scientific">Leptonychotes weddellii</name>
    <name type="common">Weddell seal</name>
    <name type="synonym">Otaria weddellii</name>
    <dbReference type="NCBI Taxonomy" id="9713"/>
    <lineage>
        <taxon>Eukaryota</taxon>
        <taxon>Metazoa</taxon>
        <taxon>Chordata</taxon>
        <taxon>Craniata</taxon>
        <taxon>Vertebrata</taxon>
        <taxon>Euteleostomi</taxon>
        <taxon>Mammalia</taxon>
        <taxon>Eutheria</taxon>
        <taxon>Laurasiatheria</taxon>
        <taxon>Carnivora</taxon>
        <taxon>Caniformia</taxon>
        <taxon>Pinnipedia</taxon>
        <taxon>Phocidae</taxon>
        <taxon>Monachinae</taxon>
        <taxon>Lobodontini</taxon>
        <taxon>Leptonychotes</taxon>
    </lineage>
</organism>
<evidence type="ECO:0000313" key="2">
    <source>
        <dbReference type="Proteomes" id="UP000245341"/>
    </source>
</evidence>
<proteinExistence type="predicted"/>
<dbReference type="Proteomes" id="UP000245341">
    <property type="component" value="Unplaced"/>
</dbReference>